<evidence type="ECO:0000313" key="2">
    <source>
        <dbReference type="Proteomes" id="UP000235826"/>
    </source>
</evidence>
<dbReference type="AlphaFoldDB" id="A0A2K9PKZ3"/>
<dbReference type="OrthoDB" id="1433719at2"/>
<dbReference type="KEGG" id="fek:C1H87_00400"/>
<dbReference type="EMBL" id="CP025791">
    <property type="protein sequence ID" value="AUP77257.1"/>
    <property type="molecule type" value="Genomic_DNA"/>
</dbReference>
<reference evidence="1 2" key="1">
    <citation type="submission" date="2018-01" db="EMBL/GenBank/DDBJ databases">
        <title>Complete genome sequence of Flavivirga eckloniae ECD14 isolated from seaweed Ecklonia cava.</title>
        <authorList>
            <person name="Lee J.H."/>
            <person name="Baik K.S."/>
            <person name="Seong C.N."/>
        </authorList>
    </citation>
    <scope>NUCLEOTIDE SEQUENCE [LARGE SCALE GENOMIC DNA]</scope>
    <source>
        <strain evidence="1 2">ECD14</strain>
    </source>
</reference>
<dbReference type="RefSeq" id="WP_102753917.1">
    <property type="nucleotide sequence ID" value="NZ_CP025791.1"/>
</dbReference>
<organism evidence="1 2">
    <name type="scientific">Flavivirga eckloniae</name>
    <dbReference type="NCBI Taxonomy" id="1803846"/>
    <lineage>
        <taxon>Bacteria</taxon>
        <taxon>Pseudomonadati</taxon>
        <taxon>Bacteroidota</taxon>
        <taxon>Flavobacteriia</taxon>
        <taxon>Flavobacteriales</taxon>
        <taxon>Flavobacteriaceae</taxon>
        <taxon>Flavivirga</taxon>
    </lineage>
</organism>
<evidence type="ECO:0008006" key="3">
    <source>
        <dbReference type="Google" id="ProtNLM"/>
    </source>
</evidence>
<gene>
    <name evidence="1" type="ORF">C1H87_00400</name>
</gene>
<keyword evidence="2" id="KW-1185">Reference proteome</keyword>
<protein>
    <recommendedName>
        <fullName evidence="3">DUF1574 domain-containing protein</fullName>
    </recommendedName>
</protein>
<sequence length="315" mass="36240">MKSFIFKTIIFSIILAVTYAYFVNKLSEGYVDPYYNKFSQEAGGLILGLSRASEGISPEVIENELSSDNFEKPMVNFAMNTVQSSYGEIYLEGIKKKIKPNAKKGLFIVSISPGSFSAPLGMDDTNVYNMDKEGIIGKVDNLTSLPNYSYIINTYSQPLYNTLHDLNKWEHYIPHQNGWNEVTENGKFQKMKESDIKHWKSLTIRYYKRKIKKEQLSNYRLNHFINTIQYLKTAGNVFIVRLPADTDIIALENSLWKDFDKQIDSISKKYGVKFLNYSTLGDNYKTYDGSHMLSKSAKEFSKLLSRDIKTNLTEK</sequence>
<evidence type="ECO:0000313" key="1">
    <source>
        <dbReference type="EMBL" id="AUP77257.1"/>
    </source>
</evidence>
<accession>A0A2K9PKZ3</accession>
<name>A0A2K9PKZ3_9FLAO</name>
<proteinExistence type="predicted"/>
<dbReference type="Proteomes" id="UP000235826">
    <property type="component" value="Chromosome"/>
</dbReference>